<dbReference type="RefSeq" id="WP_013824835.1">
    <property type="nucleotide sequence ID" value="NC_015574.1"/>
</dbReference>
<name>F6D2H6_METPW</name>
<dbReference type="Proteomes" id="UP000009231">
    <property type="component" value="Chromosome"/>
</dbReference>
<gene>
    <name evidence="3" type="ordered locus">MSWAN_0289</name>
</gene>
<dbReference type="GeneID" id="10667773"/>
<evidence type="ECO:0000313" key="4">
    <source>
        <dbReference type="Proteomes" id="UP000009231"/>
    </source>
</evidence>
<dbReference type="Pfam" id="PF03703">
    <property type="entry name" value="bPH_2"/>
    <property type="match status" value="1"/>
</dbReference>
<keyword evidence="4" id="KW-1185">Reference proteome</keyword>
<dbReference type="EMBL" id="CP002772">
    <property type="protein sequence ID" value="AEG17333.1"/>
    <property type="molecule type" value="Genomic_DNA"/>
</dbReference>
<keyword evidence="1" id="KW-0812">Transmembrane</keyword>
<dbReference type="STRING" id="868131.MSWAN_0289"/>
<dbReference type="HOGENOM" id="CLU_094459_0_0_2"/>
<feature type="transmembrane region" description="Helical" evidence="1">
    <location>
        <begin position="63"/>
        <end position="86"/>
    </location>
</feature>
<evidence type="ECO:0000256" key="1">
    <source>
        <dbReference type="SAM" id="Phobius"/>
    </source>
</evidence>
<proteinExistence type="predicted"/>
<evidence type="ECO:0000313" key="3">
    <source>
        <dbReference type="EMBL" id="AEG17333.1"/>
    </source>
</evidence>
<keyword evidence="1" id="KW-1133">Transmembrane helix</keyword>
<dbReference type="OrthoDB" id="78147at2157"/>
<keyword evidence="1" id="KW-0472">Membrane</keyword>
<dbReference type="KEGG" id="mew:MSWAN_0289"/>
<reference evidence="3 4" key="1">
    <citation type="journal article" date="2014" name="Int. J. Syst. Evol. Microbiol.">
        <title>Methanobacterium paludis sp. nov. and a novel strain of Methanobacterium lacus isolated from northern peatlands.</title>
        <authorList>
            <person name="Cadillo-Quiroz H."/>
            <person name="Brauer S.L."/>
            <person name="Goodson N."/>
            <person name="Yavitt J.B."/>
            <person name="Zinder S.H."/>
        </authorList>
    </citation>
    <scope>NUCLEOTIDE SEQUENCE [LARGE SCALE GENOMIC DNA]</scope>
    <source>
        <strain evidence="4">DSM 25820 / JCM 18151 / SWAN1</strain>
    </source>
</reference>
<dbReference type="AlphaFoldDB" id="F6D2H6"/>
<feature type="domain" description="YdbS-like PH" evidence="2">
    <location>
        <begin position="91"/>
        <end position="164"/>
    </location>
</feature>
<organism evidence="3 4">
    <name type="scientific">Methanobacterium paludis (strain DSM 25820 / JCM 18151 / SWAN1)</name>
    <dbReference type="NCBI Taxonomy" id="868131"/>
    <lineage>
        <taxon>Archaea</taxon>
        <taxon>Methanobacteriati</taxon>
        <taxon>Methanobacteriota</taxon>
        <taxon>Methanomada group</taxon>
        <taxon>Methanobacteria</taxon>
        <taxon>Methanobacteriales</taxon>
        <taxon>Methanobacteriaceae</taxon>
        <taxon>Methanobacterium</taxon>
    </lineage>
</organism>
<evidence type="ECO:0000259" key="2">
    <source>
        <dbReference type="Pfam" id="PF03703"/>
    </source>
</evidence>
<dbReference type="InterPro" id="IPR005182">
    <property type="entry name" value="YdbS-like_PH"/>
</dbReference>
<dbReference type="eggNOG" id="arCOG04619">
    <property type="taxonomic scope" value="Archaea"/>
</dbReference>
<accession>F6D2H6</accession>
<feature type="transmembrane region" description="Helical" evidence="1">
    <location>
        <begin position="21"/>
        <end position="43"/>
    </location>
</feature>
<dbReference type="PANTHER" id="PTHR37938:SF1">
    <property type="entry name" value="BLL0215 PROTEIN"/>
    <property type="match status" value="1"/>
</dbReference>
<dbReference type="PANTHER" id="PTHR37938">
    <property type="entry name" value="BLL0215 PROTEIN"/>
    <property type="match status" value="1"/>
</dbReference>
<sequence>MMRKNVKSHPAERVLFETKPQFIVSVKPALIKFVILLIVLYFFNSAVALTTSLQDYLVSMVQIPLVEAVTILLLLIVLVLILWILWDILSWRSRRYLITDKKVIVQSGILRKEKVYMHYDKIQDISVSQSVMERIFRSGDIQIFGGHERTMLLLEDTPNPEKVETMINRLIEGDEIEFEDRKTYKKQPKRRSIAEEYDKKFKR</sequence>
<protein>
    <submittedName>
        <fullName evidence="3">Membrane-flanked domain DUF304</fullName>
    </submittedName>
</protein>